<protein>
    <submittedName>
        <fullName evidence="1">Uncharacterized protein</fullName>
    </submittedName>
</protein>
<dbReference type="PANTHER" id="PTHR42899:SF1">
    <property type="entry name" value="SPERMATOGENESIS-ASSOCIATED PROTEIN 20"/>
    <property type="match status" value="1"/>
</dbReference>
<evidence type="ECO:0000313" key="2">
    <source>
        <dbReference type="Proteomes" id="UP001154282"/>
    </source>
</evidence>
<evidence type="ECO:0000313" key="1">
    <source>
        <dbReference type="EMBL" id="CAI0447667.1"/>
    </source>
</evidence>
<comment type="caution">
    <text evidence="1">The sequence shown here is derived from an EMBL/GenBank/DDBJ whole genome shotgun (WGS) entry which is preliminary data.</text>
</comment>
<reference evidence="1" key="1">
    <citation type="submission" date="2022-08" db="EMBL/GenBank/DDBJ databases">
        <authorList>
            <person name="Gutierrez-Valencia J."/>
        </authorList>
    </citation>
    <scope>NUCLEOTIDE SEQUENCE</scope>
</reference>
<dbReference type="AlphaFoldDB" id="A0AAV0MMY0"/>
<dbReference type="Proteomes" id="UP001154282">
    <property type="component" value="Unassembled WGS sequence"/>
</dbReference>
<name>A0AAV0MMY0_9ROSI</name>
<gene>
    <name evidence="1" type="ORF">LITE_LOCUS29486</name>
</gene>
<keyword evidence="2" id="KW-1185">Reference proteome</keyword>
<accession>A0AAV0MMY0</accession>
<dbReference type="PANTHER" id="PTHR42899">
    <property type="entry name" value="SPERMATOGENESIS-ASSOCIATED PROTEIN 20"/>
    <property type="match status" value="1"/>
</dbReference>
<dbReference type="InterPro" id="IPR024705">
    <property type="entry name" value="Ssp411"/>
</dbReference>
<dbReference type="GO" id="GO:0009507">
    <property type="term" value="C:chloroplast"/>
    <property type="evidence" value="ECO:0007669"/>
    <property type="project" value="TreeGrafter"/>
</dbReference>
<organism evidence="1 2">
    <name type="scientific">Linum tenue</name>
    <dbReference type="NCBI Taxonomy" id="586396"/>
    <lineage>
        <taxon>Eukaryota</taxon>
        <taxon>Viridiplantae</taxon>
        <taxon>Streptophyta</taxon>
        <taxon>Embryophyta</taxon>
        <taxon>Tracheophyta</taxon>
        <taxon>Spermatophyta</taxon>
        <taxon>Magnoliopsida</taxon>
        <taxon>eudicotyledons</taxon>
        <taxon>Gunneridae</taxon>
        <taxon>Pentapetalae</taxon>
        <taxon>rosids</taxon>
        <taxon>fabids</taxon>
        <taxon>Malpighiales</taxon>
        <taxon>Linaceae</taxon>
        <taxon>Linum</taxon>
    </lineage>
</organism>
<sequence>MTMQAVFEGRLKDMAMAVPLMCCAADMCSLPHGTQVVLVGRRSSEEFENMLAAAHSSFDPNRNVMHIDPSDHEEMKVWEENNSNIAEMAKKNFSGDKVVGLVCQNFTCSPPVTDPRSLETLLSKKPAS</sequence>
<dbReference type="EMBL" id="CAMGYJ010000007">
    <property type="protein sequence ID" value="CAI0447667.1"/>
    <property type="molecule type" value="Genomic_DNA"/>
</dbReference>
<proteinExistence type="predicted"/>